<feature type="compositionally biased region" description="Low complexity" evidence="8">
    <location>
        <begin position="180"/>
        <end position="195"/>
    </location>
</feature>
<keyword evidence="11" id="KW-1185">Reference proteome</keyword>
<evidence type="ECO:0000256" key="3">
    <source>
        <dbReference type="ARBA" id="ARBA00022475"/>
    </source>
</evidence>
<comment type="subcellular location">
    <subcellularLocation>
        <location evidence="1">Cell membrane</location>
        <topology evidence="1">Multi-pass membrane protein</topology>
    </subcellularLocation>
</comment>
<gene>
    <name evidence="10" type="primary">sll1024_4</name>
    <name evidence="10" type="ORF">LOC62_04G006545</name>
</gene>
<keyword evidence="6" id="KW-0406">Ion transport</keyword>
<proteinExistence type="predicted"/>
<evidence type="ECO:0000256" key="5">
    <source>
        <dbReference type="ARBA" id="ARBA00022989"/>
    </source>
</evidence>
<feature type="region of interest" description="Disordered" evidence="8">
    <location>
        <begin position="450"/>
        <end position="482"/>
    </location>
</feature>
<feature type="transmembrane region" description="Helical" evidence="9">
    <location>
        <begin position="61"/>
        <end position="81"/>
    </location>
</feature>
<keyword evidence="7 9" id="KW-0472">Membrane</keyword>
<protein>
    <submittedName>
        <fullName evidence="10">UPF0187 protein</fullName>
    </submittedName>
</protein>
<name>A0AAF0YGG6_9TREE</name>
<dbReference type="Proteomes" id="UP000827549">
    <property type="component" value="Chromosome 4"/>
</dbReference>
<evidence type="ECO:0000256" key="4">
    <source>
        <dbReference type="ARBA" id="ARBA00022692"/>
    </source>
</evidence>
<organism evidence="10 11">
    <name type="scientific">Vanrija pseudolonga</name>
    <dbReference type="NCBI Taxonomy" id="143232"/>
    <lineage>
        <taxon>Eukaryota</taxon>
        <taxon>Fungi</taxon>
        <taxon>Dikarya</taxon>
        <taxon>Basidiomycota</taxon>
        <taxon>Agaricomycotina</taxon>
        <taxon>Tremellomycetes</taxon>
        <taxon>Trichosporonales</taxon>
        <taxon>Trichosporonaceae</taxon>
        <taxon>Vanrija</taxon>
    </lineage>
</organism>
<keyword evidence="3" id="KW-1003">Cell membrane</keyword>
<evidence type="ECO:0000256" key="8">
    <source>
        <dbReference type="SAM" id="MobiDB-lite"/>
    </source>
</evidence>
<reference evidence="10" key="1">
    <citation type="submission" date="2023-10" db="EMBL/GenBank/DDBJ databases">
        <authorList>
            <person name="Noh H."/>
        </authorList>
    </citation>
    <scope>NUCLEOTIDE SEQUENCE</scope>
    <source>
        <strain evidence="10">DUCC4014</strain>
    </source>
</reference>
<feature type="transmembrane region" description="Helical" evidence="9">
    <location>
        <begin position="349"/>
        <end position="369"/>
    </location>
</feature>
<keyword evidence="4 9" id="KW-0812">Transmembrane</keyword>
<sequence>MTVDEVDANTSPEKNEFHAKPKSWLDRLLGTAFFRVWPTLLFMGGWSAMVCLVNVKTSVNLTVPHTMITVLGVLLGLTLSYRTSSAYEKYSDGMKQWGNITLGSRNWARTIWLHCPDHTEKAPVNLLQDKTDAIIEKKTVVQLALAFAVAMKHYLRREKGTNYDDLHHLVAFIPTLNTSHSTSMGSTSMPSGLSPRPDAPKRSWTGNGTGHEMLPAENPYPHEPWYQLHSPFHLTSEPESIGAVESQTPAPTQTPPLAIPGDQDHGEGQNVPLEITHFMAMYIAELQERGTIDSPTTTALMNAVVMLSDAQANLERILNAPIPWSFSAHIHSVNWIYCLVLPFQLYASAFGWVTIPATVITAFIIMGYASIAEEIEDPFGYDRNDFDTNHFCKDIIAKELAAVTSRPPLNIREWIFNHHNRSLGKDTNAKTLAEIGDPSVVHQYLKLGSPTKSNFPPNSHPPSSTSLQLPRNNKNKRHATQS</sequence>
<feature type="compositionally biased region" description="Low complexity" evidence="8">
    <location>
        <begin position="453"/>
        <end position="466"/>
    </location>
</feature>
<dbReference type="GO" id="GO:0005886">
    <property type="term" value="C:plasma membrane"/>
    <property type="evidence" value="ECO:0007669"/>
    <property type="project" value="UniProtKB-SubCell"/>
</dbReference>
<dbReference type="EMBL" id="CP086717">
    <property type="protein sequence ID" value="WOO83063.1"/>
    <property type="molecule type" value="Genomic_DNA"/>
</dbReference>
<evidence type="ECO:0000256" key="2">
    <source>
        <dbReference type="ARBA" id="ARBA00022448"/>
    </source>
</evidence>
<evidence type="ECO:0000256" key="9">
    <source>
        <dbReference type="SAM" id="Phobius"/>
    </source>
</evidence>
<dbReference type="AlphaFoldDB" id="A0AAF0YGG6"/>
<dbReference type="PANTHER" id="PTHR33281">
    <property type="entry name" value="UPF0187 PROTEIN YNEE"/>
    <property type="match status" value="1"/>
</dbReference>
<dbReference type="PANTHER" id="PTHR33281:SF19">
    <property type="entry name" value="VOLTAGE-DEPENDENT ANION CHANNEL-FORMING PROTEIN YNEE"/>
    <property type="match status" value="1"/>
</dbReference>
<evidence type="ECO:0000256" key="6">
    <source>
        <dbReference type="ARBA" id="ARBA00023065"/>
    </source>
</evidence>
<dbReference type="RefSeq" id="XP_062629095.1">
    <property type="nucleotide sequence ID" value="XM_062773111.1"/>
</dbReference>
<accession>A0AAF0YGG6</accession>
<evidence type="ECO:0000256" key="7">
    <source>
        <dbReference type="ARBA" id="ARBA00023136"/>
    </source>
</evidence>
<feature type="region of interest" description="Disordered" evidence="8">
    <location>
        <begin position="240"/>
        <end position="268"/>
    </location>
</feature>
<dbReference type="InterPro" id="IPR044669">
    <property type="entry name" value="YneE/VCCN1/2-like"/>
</dbReference>
<dbReference type="GO" id="GO:0005254">
    <property type="term" value="F:chloride channel activity"/>
    <property type="evidence" value="ECO:0007669"/>
    <property type="project" value="InterPro"/>
</dbReference>
<keyword evidence="2" id="KW-0813">Transport</keyword>
<dbReference type="Pfam" id="PF25539">
    <property type="entry name" value="Bestrophin_2"/>
    <property type="match status" value="2"/>
</dbReference>
<evidence type="ECO:0000256" key="1">
    <source>
        <dbReference type="ARBA" id="ARBA00004651"/>
    </source>
</evidence>
<evidence type="ECO:0000313" key="10">
    <source>
        <dbReference type="EMBL" id="WOO83063.1"/>
    </source>
</evidence>
<evidence type="ECO:0000313" key="11">
    <source>
        <dbReference type="Proteomes" id="UP000827549"/>
    </source>
</evidence>
<dbReference type="GeneID" id="87809767"/>
<feature type="compositionally biased region" description="Basic residues" evidence="8">
    <location>
        <begin position="473"/>
        <end position="482"/>
    </location>
</feature>
<feature type="transmembrane region" description="Helical" evidence="9">
    <location>
        <begin position="32"/>
        <end position="55"/>
    </location>
</feature>
<feature type="region of interest" description="Disordered" evidence="8">
    <location>
        <begin position="180"/>
        <end position="210"/>
    </location>
</feature>
<keyword evidence="5 9" id="KW-1133">Transmembrane helix</keyword>